<proteinExistence type="predicted"/>
<organism evidence="2 3">
    <name type="scientific">Amycolatopsis heterodermiae</name>
    <dbReference type="NCBI Taxonomy" id="3110235"/>
    <lineage>
        <taxon>Bacteria</taxon>
        <taxon>Bacillati</taxon>
        <taxon>Actinomycetota</taxon>
        <taxon>Actinomycetes</taxon>
        <taxon>Pseudonocardiales</taxon>
        <taxon>Pseudonocardiaceae</taxon>
        <taxon>Amycolatopsis</taxon>
    </lineage>
</organism>
<reference evidence="2 3" key="1">
    <citation type="submission" date="2023-12" db="EMBL/GenBank/DDBJ databases">
        <title>Amycolatopsis sp. V23-08.</title>
        <authorList>
            <person name="Somphong A."/>
        </authorList>
    </citation>
    <scope>NUCLEOTIDE SEQUENCE [LARGE SCALE GENOMIC DNA]</scope>
    <source>
        <strain evidence="2 3">V23-08</strain>
    </source>
</reference>
<dbReference type="EMBL" id="JAYFSI010000002">
    <property type="protein sequence ID" value="MEA5361038.1"/>
    <property type="molecule type" value="Genomic_DNA"/>
</dbReference>
<accession>A0ABU5R4F3</accession>
<name>A0ABU5R4F3_9PSEU</name>
<dbReference type="RefSeq" id="WP_323327700.1">
    <property type="nucleotide sequence ID" value="NZ_JAYFSI010000002.1"/>
</dbReference>
<evidence type="ECO:0000313" key="3">
    <source>
        <dbReference type="Proteomes" id="UP001304298"/>
    </source>
</evidence>
<comment type="caution">
    <text evidence="2">The sequence shown here is derived from an EMBL/GenBank/DDBJ whole genome shotgun (WGS) entry which is preliminary data.</text>
</comment>
<keyword evidence="3" id="KW-1185">Reference proteome</keyword>
<gene>
    <name evidence="2" type="ORF">VA596_15950</name>
</gene>
<sequence>MRASVASINAVLSGGEAVAGLRIDVTHHGLWLITGAGSRIVIELDGAPRPVDHGDGRAAAAADAPDPPARRRRTFTPADPL</sequence>
<feature type="region of interest" description="Disordered" evidence="1">
    <location>
        <begin position="51"/>
        <end position="81"/>
    </location>
</feature>
<evidence type="ECO:0000313" key="2">
    <source>
        <dbReference type="EMBL" id="MEA5361038.1"/>
    </source>
</evidence>
<dbReference type="Proteomes" id="UP001304298">
    <property type="component" value="Unassembled WGS sequence"/>
</dbReference>
<protein>
    <submittedName>
        <fullName evidence="2">Uncharacterized protein</fullName>
    </submittedName>
</protein>
<evidence type="ECO:0000256" key="1">
    <source>
        <dbReference type="SAM" id="MobiDB-lite"/>
    </source>
</evidence>